<dbReference type="Pfam" id="PF01212">
    <property type="entry name" value="Beta_elim_lyase"/>
    <property type="match status" value="1"/>
</dbReference>
<dbReference type="RefSeq" id="WP_306826825.1">
    <property type="nucleotide sequence ID" value="NZ_JAUSRA010000001.1"/>
</dbReference>
<dbReference type="EMBL" id="JAUSRA010000001">
    <property type="protein sequence ID" value="MDP9791902.1"/>
    <property type="molecule type" value="Genomic_DNA"/>
</dbReference>
<name>A0ABT9MKE8_9ACTN</name>
<evidence type="ECO:0000256" key="3">
    <source>
        <dbReference type="ARBA" id="ARBA00022898"/>
    </source>
</evidence>
<dbReference type="EC" id="4.1.2.5" evidence="5"/>
<evidence type="ECO:0000259" key="4">
    <source>
        <dbReference type="Pfam" id="PF01212"/>
    </source>
</evidence>
<keyword evidence="6" id="KW-1185">Reference proteome</keyword>
<dbReference type="Gene3D" id="3.90.1150.10">
    <property type="entry name" value="Aspartate Aminotransferase, domain 1"/>
    <property type="match status" value="1"/>
</dbReference>
<evidence type="ECO:0000256" key="2">
    <source>
        <dbReference type="ARBA" id="ARBA00006966"/>
    </source>
</evidence>
<evidence type="ECO:0000256" key="1">
    <source>
        <dbReference type="ARBA" id="ARBA00001933"/>
    </source>
</evidence>
<dbReference type="InterPro" id="IPR015424">
    <property type="entry name" value="PyrdxlP-dep_Trfase"/>
</dbReference>
<dbReference type="PANTHER" id="PTHR48097:SF9">
    <property type="entry name" value="L-THREONINE ALDOLASE"/>
    <property type="match status" value="1"/>
</dbReference>
<evidence type="ECO:0000313" key="6">
    <source>
        <dbReference type="Proteomes" id="UP001240984"/>
    </source>
</evidence>
<dbReference type="InterPro" id="IPR015421">
    <property type="entry name" value="PyrdxlP-dep_Trfase_major"/>
</dbReference>
<dbReference type="NCBIfam" id="NF041359">
    <property type="entry name" value="GntG_guanitoxin"/>
    <property type="match status" value="1"/>
</dbReference>
<proteinExistence type="inferred from homology"/>
<dbReference type="Gene3D" id="3.40.640.10">
    <property type="entry name" value="Type I PLP-dependent aspartate aminotransferase-like (Major domain)"/>
    <property type="match status" value="1"/>
</dbReference>
<dbReference type="Proteomes" id="UP001240984">
    <property type="component" value="Unassembled WGS sequence"/>
</dbReference>
<keyword evidence="3" id="KW-0663">Pyridoxal phosphate</keyword>
<dbReference type="GO" id="GO:0004793">
    <property type="term" value="F:threonine aldolase activity"/>
    <property type="evidence" value="ECO:0007669"/>
    <property type="project" value="UniProtKB-EC"/>
</dbReference>
<evidence type="ECO:0000313" key="5">
    <source>
        <dbReference type="EMBL" id="MDP9791902.1"/>
    </source>
</evidence>
<feature type="domain" description="Aromatic amino acid beta-eliminating lyase/threonine aldolase" evidence="4">
    <location>
        <begin position="5"/>
        <end position="288"/>
    </location>
</feature>
<dbReference type="PANTHER" id="PTHR48097">
    <property type="entry name" value="L-THREONINE ALDOLASE-RELATED"/>
    <property type="match status" value="1"/>
</dbReference>
<protein>
    <submittedName>
        <fullName evidence="5">Threonine aldolase</fullName>
        <ecNumber evidence="5">4.1.2.5</ecNumber>
    </submittedName>
</protein>
<dbReference type="InterPro" id="IPR023603">
    <property type="entry name" value="Low_specificity_L-TA-like"/>
</dbReference>
<comment type="cofactor">
    <cofactor evidence="1">
        <name>pyridoxal 5'-phosphate</name>
        <dbReference type="ChEBI" id="CHEBI:597326"/>
    </cofactor>
</comment>
<reference evidence="5 6" key="1">
    <citation type="submission" date="2023-07" db="EMBL/GenBank/DDBJ databases">
        <title>Sequencing the genomes of 1000 actinobacteria strains.</title>
        <authorList>
            <person name="Klenk H.-P."/>
        </authorList>
    </citation>
    <scope>NUCLEOTIDE SEQUENCE [LARGE SCALE GENOMIC DNA]</scope>
    <source>
        <strain evidence="5 6">DSM 44710</strain>
    </source>
</reference>
<organism evidence="5 6">
    <name type="scientific">Catenuloplanes nepalensis</name>
    <dbReference type="NCBI Taxonomy" id="587533"/>
    <lineage>
        <taxon>Bacteria</taxon>
        <taxon>Bacillati</taxon>
        <taxon>Actinomycetota</taxon>
        <taxon>Actinomycetes</taxon>
        <taxon>Micromonosporales</taxon>
        <taxon>Micromonosporaceae</taxon>
        <taxon>Catenuloplanes</taxon>
    </lineage>
</organism>
<dbReference type="PIRSF" id="PIRSF017617">
    <property type="entry name" value="Thr_aldolase"/>
    <property type="match status" value="1"/>
</dbReference>
<comment type="caution">
    <text evidence="5">The sequence shown here is derived from an EMBL/GenBank/DDBJ whole genome shotgun (WGS) entry which is preliminary data.</text>
</comment>
<dbReference type="InterPro" id="IPR001597">
    <property type="entry name" value="ArAA_b-elim_lyase/Thr_aldolase"/>
</dbReference>
<keyword evidence="5" id="KW-0456">Lyase</keyword>
<dbReference type="SUPFAM" id="SSF53383">
    <property type="entry name" value="PLP-dependent transferases"/>
    <property type="match status" value="1"/>
</dbReference>
<gene>
    <name evidence="5" type="ORF">J2S43_000414</name>
</gene>
<sequence length="342" mass="35725">MADVDLRSDTFTRPTAEMRAAMAAAEVGDDVYGEDPTVNALQDEVAALLGHEAGLFTPTGSMANQIGLQLLVPSGEELLTDADAHVLIYEMGAAAVYGGISSRTWPAVGDALDPELVEGMIRVPGGYDTNATRAIAVEQTHNRTGGTIIPLDTLRRVRALCDRHGLGLHCDGARLWNAHVATGVPLDVYGRLFDSVSVCLSKGLGAPIGSVLVSNRAAIARGRVIRKRLGGGMRQAGIIAAGGLHALRHHIPRLAEDHAHAARLAAALAPAGVVDADAVRTNIVRLDLTKTALDAAGLVAAAREHDVLISPVGPRAVRLVTHMDVDSAGIDHAAEVLLDLLT</sequence>
<accession>A0ABT9MKE8</accession>
<dbReference type="InterPro" id="IPR015422">
    <property type="entry name" value="PyrdxlP-dep_Trfase_small"/>
</dbReference>
<comment type="similarity">
    <text evidence="2">Belongs to the threonine aldolase family.</text>
</comment>